<keyword evidence="3" id="KW-1185">Reference proteome</keyword>
<name>A0AAD8MKZ2_9APIA</name>
<feature type="domain" description="F-box associated beta-propeller type 3" evidence="1">
    <location>
        <begin position="34"/>
        <end position="110"/>
    </location>
</feature>
<dbReference type="EMBL" id="JAUIZM010000007">
    <property type="protein sequence ID" value="KAK1377221.1"/>
    <property type="molecule type" value="Genomic_DNA"/>
</dbReference>
<dbReference type="Pfam" id="PF08268">
    <property type="entry name" value="FBA_3"/>
    <property type="match status" value="1"/>
</dbReference>
<reference evidence="2" key="1">
    <citation type="submission" date="2023-02" db="EMBL/GenBank/DDBJ databases">
        <title>Genome of toxic invasive species Heracleum sosnowskyi carries increased number of genes despite the absence of recent whole-genome duplications.</title>
        <authorList>
            <person name="Schelkunov M."/>
            <person name="Shtratnikova V."/>
            <person name="Makarenko M."/>
            <person name="Klepikova A."/>
            <person name="Omelchenko D."/>
            <person name="Novikova G."/>
            <person name="Obukhova E."/>
            <person name="Bogdanov V."/>
            <person name="Penin A."/>
            <person name="Logacheva M."/>
        </authorList>
    </citation>
    <scope>NUCLEOTIDE SEQUENCE</scope>
    <source>
        <strain evidence="2">Hsosn_3</strain>
        <tissue evidence="2">Leaf</tissue>
    </source>
</reference>
<comment type="caution">
    <text evidence="2">The sequence shown here is derived from an EMBL/GenBank/DDBJ whole genome shotgun (WGS) entry which is preliminary data.</text>
</comment>
<dbReference type="NCBIfam" id="TIGR01640">
    <property type="entry name" value="F_box_assoc_1"/>
    <property type="match status" value="1"/>
</dbReference>
<dbReference type="InterPro" id="IPR013187">
    <property type="entry name" value="F-box-assoc_dom_typ3"/>
</dbReference>
<protein>
    <recommendedName>
        <fullName evidence="1">F-box associated beta-propeller type 3 domain-containing protein</fullName>
    </recommendedName>
</protein>
<evidence type="ECO:0000259" key="1">
    <source>
        <dbReference type="Pfam" id="PF08268"/>
    </source>
</evidence>
<proteinExistence type="predicted"/>
<dbReference type="Proteomes" id="UP001237642">
    <property type="component" value="Unassembled WGS sequence"/>
</dbReference>
<reference evidence="2" key="2">
    <citation type="submission" date="2023-05" db="EMBL/GenBank/DDBJ databases">
        <authorList>
            <person name="Schelkunov M.I."/>
        </authorList>
    </citation>
    <scope>NUCLEOTIDE SEQUENCE</scope>
    <source>
        <strain evidence="2">Hsosn_3</strain>
        <tissue evidence="2">Leaf</tissue>
    </source>
</reference>
<evidence type="ECO:0000313" key="3">
    <source>
        <dbReference type="Proteomes" id="UP001237642"/>
    </source>
</evidence>
<accession>A0AAD8MKZ2</accession>
<dbReference type="InterPro" id="IPR017451">
    <property type="entry name" value="F-box-assoc_interact_dom"/>
</dbReference>
<sequence>MSDVPPEIINIILSPALCETVEKDRGFSVDVDAQIVSFDLATEEYGLIQLPEFLDRNCLITVGELGGRLCLYCNHHMDYNLDIWVMNSYGVKESWTKLLISVQIPEVKFTQFNVYLLHDKQVLCMQGRTLRWFDPKLRMMTCFRLLAIPECFRSYLCLGSLVKLSDGARTDASLN</sequence>
<evidence type="ECO:0000313" key="2">
    <source>
        <dbReference type="EMBL" id="KAK1377221.1"/>
    </source>
</evidence>
<dbReference type="AlphaFoldDB" id="A0AAD8MKZ2"/>
<organism evidence="2 3">
    <name type="scientific">Heracleum sosnowskyi</name>
    <dbReference type="NCBI Taxonomy" id="360622"/>
    <lineage>
        <taxon>Eukaryota</taxon>
        <taxon>Viridiplantae</taxon>
        <taxon>Streptophyta</taxon>
        <taxon>Embryophyta</taxon>
        <taxon>Tracheophyta</taxon>
        <taxon>Spermatophyta</taxon>
        <taxon>Magnoliopsida</taxon>
        <taxon>eudicotyledons</taxon>
        <taxon>Gunneridae</taxon>
        <taxon>Pentapetalae</taxon>
        <taxon>asterids</taxon>
        <taxon>campanulids</taxon>
        <taxon>Apiales</taxon>
        <taxon>Apiaceae</taxon>
        <taxon>Apioideae</taxon>
        <taxon>apioid superclade</taxon>
        <taxon>Tordylieae</taxon>
        <taxon>Tordyliinae</taxon>
        <taxon>Heracleum</taxon>
    </lineage>
</organism>
<gene>
    <name evidence="2" type="ORF">POM88_033414</name>
</gene>